<name>M7BE71_CHEMY</name>
<evidence type="ECO:0000313" key="1">
    <source>
        <dbReference type="EMBL" id="EMP36241.1"/>
    </source>
</evidence>
<dbReference type="Proteomes" id="UP000031443">
    <property type="component" value="Unassembled WGS sequence"/>
</dbReference>
<protein>
    <submittedName>
        <fullName evidence="1">Uncharacterized protein</fullName>
    </submittedName>
</protein>
<evidence type="ECO:0000313" key="2">
    <source>
        <dbReference type="Proteomes" id="UP000031443"/>
    </source>
</evidence>
<proteinExistence type="predicted"/>
<gene>
    <name evidence="1" type="ORF">UY3_06575</name>
</gene>
<organism evidence="1 2">
    <name type="scientific">Chelonia mydas</name>
    <name type="common">Green sea-turtle</name>
    <name type="synonym">Chelonia agassizi</name>
    <dbReference type="NCBI Taxonomy" id="8469"/>
    <lineage>
        <taxon>Eukaryota</taxon>
        <taxon>Metazoa</taxon>
        <taxon>Chordata</taxon>
        <taxon>Craniata</taxon>
        <taxon>Vertebrata</taxon>
        <taxon>Euteleostomi</taxon>
        <taxon>Archelosauria</taxon>
        <taxon>Testudinata</taxon>
        <taxon>Testudines</taxon>
        <taxon>Cryptodira</taxon>
        <taxon>Durocryptodira</taxon>
        <taxon>Americhelydia</taxon>
        <taxon>Chelonioidea</taxon>
        <taxon>Cheloniidae</taxon>
        <taxon>Chelonia</taxon>
    </lineage>
</organism>
<dbReference type="EMBL" id="KB525803">
    <property type="protein sequence ID" value="EMP36241.1"/>
    <property type="molecule type" value="Genomic_DNA"/>
</dbReference>
<dbReference type="AlphaFoldDB" id="M7BE71"/>
<keyword evidence="2" id="KW-1185">Reference proteome</keyword>
<reference evidence="2" key="1">
    <citation type="journal article" date="2013" name="Nat. Genet.">
        <title>The draft genomes of soft-shell turtle and green sea turtle yield insights into the development and evolution of the turtle-specific body plan.</title>
        <authorList>
            <person name="Wang Z."/>
            <person name="Pascual-Anaya J."/>
            <person name="Zadissa A."/>
            <person name="Li W."/>
            <person name="Niimura Y."/>
            <person name="Huang Z."/>
            <person name="Li C."/>
            <person name="White S."/>
            <person name="Xiong Z."/>
            <person name="Fang D."/>
            <person name="Wang B."/>
            <person name="Ming Y."/>
            <person name="Chen Y."/>
            <person name="Zheng Y."/>
            <person name="Kuraku S."/>
            <person name="Pignatelli M."/>
            <person name="Herrero J."/>
            <person name="Beal K."/>
            <person name="Nozawa M."/>
            <person name="Li Q."/>
            <person name="Wang J."/>
            <person name="Zhang H."/>
            <person name="Yu L."/>
            <person name="Shigenobu S."/>
            <person name="Wang J."/>
            <person name="Liu J."/>
            <person name="Flicek P."/>
            <person name="Searle S."/>
            <person name="Wang J."/>
            <person name="Kuratani S."/>
            <person name="Yin Y."/>
            <person name="Aken B."/>
            <person name="Zhang G."/>
            <person name="Irie N."/>
        </authorList>
    </citation>
    <scope>NUCLEOTIDE SEQUENCE [LARGE SCALE GENOMIC DNA]</scope>
</reference>
<sequence>MGRSWMRIRIRTRLRAAPGVAICLFALESYLGLQGYITPCKNQRPRWTGAMSEQTCSETSPALCDCDCELIVSSPEREIEIELPHSETRDYKKANRSRHFCFWLAILTYSEEFSYTGALTLQACCVYNLSLKIFYSMKRHWQPETPFDFSDGWRDSVLLRIKPSVKNK</sequence>
<accession>M7BE71</accession>